<dbReference type="Proteomes" id="UP000324222">
    <property type="component" value="Unassembled WGS sequence"/>
</dbReference>
<feature type="compositionally biased region" description="Polar residues" evidence="1">
    <location>
        <begin position="37"/>
        <end position="53"/>
    </location>
</feature>
<keyword evidence="3" id="KW-1185">Reference proteome</keyword>
<gene>
    <name evidence="2" type="ORF">E2C01_071894</name>
</gene>
<proteinExistence type="predicted"/>
<organism evidence="2 3">
    <name type="scientific">Portunus trituberculatus</name>
    <name type="common">Swimming crab</name>
    <name type="synonym">Neptunus trituberculatus</name>
    <dbReference type="NCBI Taxonomy" id="210409"/>
    <lineage>
        <taxon>Eukaryota</taxon>
        <taxon>Metazoa</taxon>
        <taxon>Ecdysozoa</taxon>
        <taxon>Arthropoda</taxon>
        <taxon>Crustacea</taxon>
        <taxon>Multicrustacea</taxon>
        <taxon>Malacostraca</taxon>
        <taxon>Eumalacostraca</taxon>
        <taxon>Eucarida</taxon>
        <taxon>Decapoda</taxon>
        <taxon>Pleocyemata</taxon>
        <taxon>Brachyura</taxon>
        <taxon>Eubrachyura</taxon>
        <taxon>Portunoidea</taxon>
        <taxon>Portunidae</taxon>
        <taxon>Portuninae</taxon>
        <taxon>Portunus</taxon>
    </lineage>
</organism>
<comment type="caution">
    <text evidence="2">The sequence shown here is derived from an EMBL/GenBank/DDBJ whole genome shotgun (WGS) entry which is preliminary data.</text>
</comment>
<evidence type="ECO:0000313" key="3">
    <source>
        <dbReference type="Proteomes" id="UP000324222"/>
    </source>
</evidence>
<evidence type="ECO:0000313" key="2">
    <source>
        <dbReference type="EMBL" id="MPC77441.1"/>
    </source>
</evidence>
<reference evidence="2 3" key="1">
    <citation type="submission" date="2019-05" db="EMBL/GenBank/DDBJ databases">
        <title>Another draft genome of Portunus trituberculatus and its Hox gene families provides insights of decapod evolution.</title>
        <authorList>
            <person name="Jeong J.-H."/>
            <person name="Song I."/>
            <person name="Kim S."/>
            <person name="Choi T."/>
            <person name="Kim D."/>
            <person name="Ryu S."/>
            <person name="Kim W."/>
        </authorList>
    </citation>
    <scope>NUCLEOTIDE SEQUENCE [LARGE SCALE GENOMIC DNA]</scope>
    <source>
        <tissue evidence="2">Muscle</tissue>
    </source>
</reference>
<dbReference type="EMBL" id="VSRR010045886">
    <property type="protein sequence ID" value="MPC77441.1"/>
    <property type="molecule type" value="Genomic_DNA"/>
</dbReference>
<protein>
    <submittedName>
        <fullName evidence="2">Uncharacterized protein</fullName>
    </submittedName>
</protein>
<dbReference type="AlphaFoldDB" id="A0A5B7HWI2"/>
<accession>A0A5B7HWI2</accession>
<dbReference type="OrthoDB" id="6505912at2759"/>
<sequence>MKDIEKLVSSREEEVATPDPQAAPSSPASLIASTSAQLATPQTPHSPVASTSAVPPVASDVLSMKQFWKKFQIKQVVDLMSRSWSEITLKTIRHAWSPLLPHLKLQEEERQKQETLLQHNKFHSTSSQHGCSGQ</sequence>
<feature type="compositionally biased region" description="Basic and acidic residues" evidence="1">
    <location>
        <begin position="1"/>
        <end position="14"/>
    </location>
</feature>
<feature type="region of interest" description="Disordered" evidence="1">
    <location>
        <begin position="1"/>
        <end position="55"/>
    </location>
</feature>
<name>A0A5B7HWI2_PORTR</name>
<evidence type="ECO:0000256" key="1">
    <source>
        <dbReference type="SAM" id="MobiDB-lite"/>
    </source>
</evidence>
<feature type="compositionally biased region" description="Low complexity" evidence="1">
    <location>
        <begin position="17"/>
        <end position="36"/>
    </location>
</feature>